<dbReference type="WBParaSite" id="MCU_001663-RA">
    <property type="protein sequence ID" value="MCU_001663-RA"/>
    <property type="gene ID" value="MCU_001663"/>
</dbReference>
<sequence length="67" mass="7675">MQKFVVGQCKWTRRWLRIQNGAYLAALTLIIFEINVVLTKHVFGLYFIDLTTSPSVISKMVNCQGVN</sequence>
<dbReference type="AlphaFoldDB" id="A0A5K3EMQ4"/>
<protein>
    <submittedName>
        <fullName evidence="2">Uncharacterized protein</fullName>
    </submittedName>
</protein>
<name>A0A5K3EMQ4_MESCO</name>
<feature type="transmembrane region" description="Helical" evidence="1">
    <location>
        <begin position="21"/>
        <end position="48"/>
    </location>
</feature>
<keyword evidence="1" id="KW-0812">Transmembrane</keyword>
<evidence type="ECO:0000256" key="1">
    <source>
        <dbReference type="SAM" id="Phobius"/>
    </source>
</evidence>
<reference evidence="2" key="1">
    <citation type="submission" date="2019-11" db="UniProtKB">
        <authorList>
            <consortium name="WormBaseParasite"/>
        </authorList>
    </citation>
    <scope>IDENTIFICATION</scope>
</reference>
<proteinExistence type="predicted"/>
<keyword evidence="1" id="KW-1133">Transmembrane helix</keyword>
<organism evidence="2">
    <name type="scientific">Mesocestoides corti</name>
    <name type="common">Flatworm</name>
    <dbReference type="NCBI Taxonomy" id="53468"/>
    <lineage>
        <taxon>Eukaryota</taxon>
        <taxon>Metazoa</taxon>
        <taxon>Spiralia</taxon>
        <taxon>Lophotrochozoa</taxon>
        <taxon>Platyhelminthes</taxon>
        <taxon>Cestoda</taxon>
        <taxon>Eucestoda</taxon>
        <taxon>Cyclophyllidea</taxon>
        <taxon>Mesocestoididae</taxon>
        <taxon>Mesocestoides</taxon>
    </lineage>
</organism>
<accession>A0A5K3EMQ4</accession>
<evidence type="ECO:0000313" key="2">
    <source>
        <dbReference type="WBParaSite" id="MCU_001663-RA"/>
    </source>
</evidence>
<keyword evidence="1" id="KW-0472">Membrane</keyword>